<feature type="non-terminal residue" evidence="1">
    <location>
        <position position="1"/>
    </location>
</feature>
<keyword evidence="2" id="KW-1185">Reference proteome</keyword>
<sequence length="74" mass="8713">VQNERNLLVTYLKVKVLTYKWLSLQYSMSFADAPPAVDTHKEKEKGNKKLKNKEPIYKVNNSKQIKNDYNCHKT</sequence>
<dbReference type="Proteomes" id="UP000789570">
    <property type="component" value="Unassembled WGS sequence"/>
</dbReference>
<dbReference type="EMBL" id="CAJVPQ010014057">
    <property type="protein sequence ID" value="CAG8738111.1"/>
    <property type="molecule type" value="Genomic_DNA"/>
</dbReference>
<name>A0A9N9IKQ5_9GLOM</name>
<accession>A0A9N9IKQ5</accession>
<organism evidence="1 2">
    <name type="scientific">Funneliformis caledonium</name>
    <dbReference type="NCBI Taxonomy" id="1117310"/>
    <lineage>
        <taxon>Eukaryota</taxon>
        <taxon>Fungi</taxon>
        <taxon>Fungi incertae sedis</taxon>
        <taxon>Mucoromycota</taxon>
        <taxon>Glomeromycotina</taxon>
        <taxon>Glomeromycetes</taxon>
        <taxon>Glomerales</taxon>
        <taxon>Glomeraceae</taxon>
        <taxon>Funneliformis</taxon>
    </lineage>
</organism>
<dbReference type="AlphaFoldDB" id="A0A9N9IKQ5"/>
<evidence type="ECO:0000313" key="2">
    <source>
        <dbReference type="Proteomes" id="UP000789570"/>
    </source>
</evidence>
<comment type="caution">
    <text evidence="1">The sequence shown here is derived from an EMBL/GenBank/DDBJ whole genome shotgun (WGS) entry which is preliminary data.</text>
</comment>
<gene>
    <name evidence="1" type="ORF">FCALED_LOCUS15440</name>
</gene>
<proteinExistence type="predicted"/>
<evidence type="ECO:0000313" key="1">
    <source>
        <dbReference type="EMBL" id="CAG8738111.1"/>
    </source>
</evidence>
<protein>
    <submittedName>
        <fullName evidence="1">13183_t:CDS:1</fullName>
    </submittedName>
</protein>
<reference evidence="1" key="1">
    <citation type="submission" date="2021-06" db="EMBL/GenBank/DDBJ databases">
        <authorList>
            <person name="Kallberg Y."/>
            <person name="Tangrot J."/>
            <person name="Rosling A."/>
        </authorList>
    </citation>
    <scope>NUCLEOTIDE SEQUENCE</scope>
    <source>
        <strain evidence="1">UK204</strain>
    </source>
</reference>